<dbReference type="PATRIC" id="fig|1208922.3.peg.613"/>
<organism evidence="1 2">
    <name type="scientific">Candidatus Kinetoplastidibacterium blastocrithidiae TCC012E</name>
    <dbReference type="NCBI Taxonomy" id="1208922"/>
    <lineage>
        <taxon>Bacteria</taxon>
        <taxon>Pseudomonadati</taxon>
        <taxon>Pseudomonadota</taxon>
        <taxon>Betaproteobacteria</taxon>
        <taxon>Candidatus Kinetoplastidibacterium</taxon>
    </lineage>
</organism>
<keyword evidence="2" id="KW-1185">Reference proteome</keyword>
<protein>
    <submittedName>
        <fullName evidence="1">DUF3460 family protein</fullName>
    </submittedName>
</protein>
<evidence type="ECO:0000313" key="2">
    <source>
        <dbReference type="Proteomes" id="UP000011563"/>
    </source>
</evidence>
<sequence length="62" mass="7480">MSNSYESDITIFIREYNKTHPSLREQQVDGRLILWDKRIETDLIKDFELSRVSQKPYVYQAD</sequence>
<reference evidence="1 2" key="1">
    <citation type="journal article" date="2013" name="Genome Biol. Evol.">
        <title>Genome evolution and phylogenomic analysis of candidatus kinetoplastibacterium, the betaproteobacterial endosymbionts of strigomonas and angomonas.</title>
        <authorList>
            <person name="Alves J.M."/>
            <person name="Serrano M.G."/>
            <person name="Maia da Silva F."/>
            <person name="Voegtly L.J."/>
            <person name="Matveyev A.V."/>
            <person name="Teixeira M.M."/>
            <person name="Camargo E.P."/>
            <person name="Buck G.A."/>
        </authorList>
    </citation>
    <scope>NUCLEOTIDE SEQUENCE [LARGE SCALE GENOMIC DNA]</scope>
    <source>
        <strain evidence="1 2">TCC012E</strain>
    </source>
</reference>
<evidence type="ECO:0000313" key="1">
    <source>
        <dbReference type="EMBL" id="AGF50048.1"/>
    </source>
</evidence>
<accession>M1LC74</accession>
<gene>
    <name evidence="1" type="ORF">BCUE_0051</name>
</gene>
<dbReference type="InterPro" id="IPR021853">
    <property type="entry name" value="DUF3460"/>
</dbReference>
<dbReference type="HOGENOM" id="CLU_188971_1_1_4"/>
<dbReference type="EMBL" id="CP003807">
    <property type="protein sequence ID" value="AGF50048.1"/>
    <property type="molecule type" value="Genomic_DNA"/>
</dbReference>
<dbReference type="KEGG" id="kbt:BCUE_0051"/>
<name>M1LC74_9PROT</name>
<dbReference type="Proteomes" id="UP000011563">
    <property type="component" value="Chromosome"/>
</dbReference>
<dbReference type="AlphaFoldDB" id="M1LC74"/>
<proteinExistence type="predicted"/>
<dbReference type="Pfam" id="PF11943">
    <property type="entry name" value="DUF3460"/>
    <property type="match status" value="1"/>
</dbReference>
<dbReference type="RefSeq" id="WP_015390085.1">
    <property type="nucleotide sequence ID" value="NC_020285.1"/>
</dbReference>